<dbReference type="EMBL" id="PUFO01000068">
    <property type="protein sequence ID" value="TDG75180.1"/>
    <property type="molecule type" value="Genomic_DNA"/>
</dbReference>
<evidence type="ECO:0000313" key="3">
    <source>
        <dbReference type="EMBL" id="TDG75180.1"/>
    </source>
</evidence>
<feature type="transmembrane region" description="Helical" evidence="1">
    <location>
        <begin position="15"/>
        <end position="34"/>
    </location>
</feature>
<sequence length="218" mass="24837">MQSNSLTTEWKVSGIRWLFAIISLLLFCIIAVAVSKHQYWISVFDSWIINHVRAPEFNSYKQLGIFVTKTGNQTPAGILTFAIVVIASIFKNYRYATFLLVNVLLLGGLGNSIIKEIVKRPRPDENPFLHLTSYSFPSGHSITAMLTFGTLILLIRHLIRSKKIQIPLIFVLCIWILIIGMSRIYVGVHYPSDVLAGFLLGYFFLTLSQTFFYGIKWK</sequence>
<evidence type="ECO:0000256" key="1">
    <source>
        <dbReference type="SAM" id="Phobius"/>
    </source>
</evidence>
<dbReference type="RefSeq" id="WP_010620025.1">
    <property type="nucleotide sequence ID" value="NZ_CP042371.1"/>
</dbReference>
<proteinExistence type="predicted"/>
<organism evidence="3 4">
    <name type="scientific">Secundilactobacillus malefermentans</name>
    <dbReference type="NCBI Taxonomy" id="176292"/>
    <lineage>
        <taxon>Bacteria</taxon>
        <taxon>Bacillati</taxon>
        <taxon>Bacillota</taxon>
        <taxon>Bacilli</taxon>
        <taxon>Lactobacillales</taxon>
        <taxon>Lactobacillaceae</taxon>
        <taxon>Secundilactobacillus</taxon>
    </lineage>
</organism>
<gene>
    <name evidence="3" type="ORF">C5L31_001057</name>
</gene>
<feature type="transmembrane region" description="Helical" evidence="1">
    <location>
        <begin position="134"/>
        <end position="155"/>
    </location>
</feature>
<keyword evidence="1" id="KW-0812">Transmembrane</keyword>
<reference evidence="3 4" key="1">
    <citation type="journal article" date="2019" name="Appl. Microbiol. Biotechnol.">
        <title>Uncovering carbohydrate metabolism through a genotype-phenotype association study of 56 lactic acid bacteria genomes.</title>
        <authorList>
            <person name="Buron-Moles G."/>
            <person name="Chailyan A."/>
            <person name="Dolejs I."/>
            <person name="Forster J."/>
            <person name="Miks M.H."/>
        </authorList>
    </citation>
    <scope>NUCLEOTIDE SEQUENCE [LARGE SCALE GENOMIC DNA]</scope>
    <source>
        <strain evidence="3 4">ATCC 49373</strain>
    </source>
</reference>
<dbReference type="InterPro" id="IPR000326">
    <property type="entry name" value="PAP2/HPO"/>
</dbReference>
<keyword evidence="1" id="KW-1133">Transmembrane helix</keyword>
<evidence type="ECO:0000259" key="2">
    <source>
        <dbReference type="SMART" id="SM00014"/>
    </source>
</evidence>
<accession>A0A4R5NLF5</accession>
<feature type="transmembrane region" description="Helical" evidence="1">
    <location>
        <begin position="167"/>
        <end position="188"/>
    </location>
</feature>
<keyword evidence="1" id="KW-0472">Membrane</keyword>
<protein>
    <recommendedName>
        <fullName evidence="2">Phosphatidic acid phosphatase type 2/haloperoxidase domain-containing protein</fullName>
    </recommendedName>
</protein>
<dbReference type="Gene3D" id="1.20.144.10">
    <property type="entry name" value="Phosphatidic acid phosphatase type 2/haloperoxidase"/>
    <property type="match status" value="2"/>
</dbReference>
<feature type="domain" description="Phosphatidic acid phosphatase type 2/haloperoxidase" evidence="2">
    <location>
        <begin position="98"/>
        <end position="209"/>
    </location>
</feature>
<dbReference type="InterPro" id="IPR036938">
    <property type="entry name" value="PAP2/HPO_sf"/>
</dbReference>
<feature type="transmembrane region" description="Helical" evidence="1">
    <location>
        <begin position="194"/>
        <end position="215"/>
    </location>
</feature>
<dbReference type="STRING" id="1122149.FD44_GL000581"/>
<evidence type="ECO:0000313" key="4">
    <source>
        <dbReference type="Proteomes" id="UP000294854"/>
    </source>
</evidence>
<dbReference type="Proteomes" id="UP000294854">
    <property type="component" value="Unassembled WGS sequence"/>
</dbReference>
<name>A0A4R5NLF5_9LACO</name>
<dbReference type="SMART" id="SM00014">
    <property type="entry name" value="acidPPc"/>
    <property type="match status" value="1"/>
</dbReference>
<comment type="caution">
    <text evidence="3">The sequence shown here is derived from an EMBL/GenBank/DDBJ whole genome shotgun (WGS) entry which is preliminary data.</text>
</comment>
<dbReference type="PANTHER" id="PTHR14969">
    <property type="entry name" value="SPHINGOSINE-1-PHOSPHATE PHOSPHOHYDROLASE"/>
    <property type="match status" value="1"/>
</dbReference>
<keyword evidence="4" id="KW-1185">Reference proteome</keyword>
<dbReference type="Pfam" id="PF01569">
    <property type="entry name" value="PAP2"/>
    <property type="match status" value="1"/>
</dbReference>
<dbReference type="PANTHER" id="PTHR14969:SF13">
    <property type="entry name" value="AT30094P"/>
    <property type="match status" value="1"/>
</dbReference>
<feature type="transmembrane region" description="Helical" evidence="1">
    <location>
        <begin position="95"/>
        <end position="114"/>
    </location>
</feature>
<dbReference type="CDD" id="cd03392">
    <property type="entry name" value="PAP2_like_2"/>
    <property type="match status" value="1"/>
</dbReference>
<dbReference type="SUPFAM" id="SSF48317">
    <property type="entry name" value="Acid phosphatase/Vanadium-dependent haloperoxidase"/>
    <property type="match status" value="1"/>
</dbReference>
<dbReference type="AlphaFoldDB" id="A0A4R5NLF5"/>